<dbReference type="InterPro" id="IPR043502">
    <property type="entry name" value="DNA/RNA_pol_sf"/>
</dbReference>
<organism evidence="6 7">
    <name type="scientific">Plutella xylostella</name>
    <name type="common">Diamondback moth</name>
    <name type="synonym">Plutella maculipennis</name>
    <dbReference type="NCBI Taxonomy" id="51655"/>
    <lineage>
        <taxon>Eukaryota</taxon>
        <taxon>Metazoa</taxon>
        <taxon>Ecdysozoa</taxon>
        <taxon>Arthropoda</taxon>
        <taxon>Hexapoda</taxon>
        <taxon>Insecta</taxon>
        <taxon>Pterygota</taxon>
        <taxon>Neoptera</taxon>
        <taxon>Endopterygota</taxon>
        <taxon>Lepidoptera</taxon>
        <taxon>Glossata</taxon>
        <taxon>Ditrysia</taxon>
        <taxon>Yponomeutoidea</taxon>
        <taxon>Plutellidae</taxon>
        <taxon>Plutella</taxon>
    </lineage>
</organism>
<dbReference type="PROSITE" id="PS50994">
    <property type="entry name" value="INTEGRASE"/>
    <property type="match status" value="1"/>
</dbReference>
<evidence type="ECO:0000256" key="1">
    <source>
        <dbReference type="ARBA" id="ARBA00012493"/>
    </source>
</evidence>
<dbReference type="Gene3D" id="1.10.340.70">
    <property type="match status" value="1"/>
</dbReference>
<dbReference type="PANTHER" id="PTHR37984">
    <property type="entry name" value="PROTEIN CBG26694"/>
    <property type="match status" value="1"/>
</dbReference>
<dbReference type="Pfam" id="PF00665">
    <property type="entry name" value="rve"/>
    <property type="match status" value="1"/>
</dbReference>
<dbReference type="EMBL" id="JAHIBW010000032">
    <property type="protein sequence ID" value="KAG7295050.1"/>
    <property type="molecule type" value="Genomic_DNA"/>
</dbReference>
<sequence length="676" mass="77744">MVFIDDVIIPATDYKEALERLTEVLKVAAEYGLQINWNKCELLTTKVEYLGYVIEDGTIRPSPDKTDAVMNFPKPKTVKQVQSYIGLTSYFRKFIEGYAVIARPLTELLKNDVPFHFGEEEEKAFQDLKKKLCEYPILKIFNPALQTELHTDASQQAISAILMQKDPNDNTMHPVYYMSKKTTDSEKKYTSYELEALAIIEGVKKFRKYLLGIPFKIVTDCLAFEMTLKKKDLTTRVARWVLLLQDYDYTVEHRSGSKMRHVDALSRNPCIAVVTSGIHNQIRLAQQSDDGVKAIMEVVQTKPYADYYEHNGLLYKGDRGQIVIPKGMEIDIIRRTHAIGHFAKRKMLDMIDKDYFIKDLARKIDEFIVTCIPCILASKKEGKQEGYLNSIEKASIPLSTLHIDHIGPLSETKKQYNYILTVVDAFTKFVWLFPTKGTTAKETLDKMLIHQQTFGNADRIISDRGAAFTSNDFAEYCNRENIQHIQITTGVPRGNGQVERIHRIIVSVLTKLCIEDEKLWYRHVSSVQRMINSTYQRSVGMSPYELLIGTKMRQKEDVELLKLLQEEEHKEFMDSRDKNREMAKIQIMKLQEENRRSYNKKRKESVKYGVGDLVAIKRTQFGTSMKLRAKYLGPYKVMKVKGKDRYDVQKADSSAEGPNNTSTAADCMKPWPTTLG</sequence>
<evidence type="ECO:0000313" key="6">
    <source>
        <dbReference type="EMBL" id="KAG7295050.1"/>
    </source>
</evidence>
<evidence type="ECO:0000313" key="7">
    <source>
        <dbReference type="Proteomes" id="UP000823941"/>
    </source>
</evidence>
<dbReference type="SUPFAM" id="SSF53098">
    <property type="entry name" value="Ribonuclease H-like"/>
    <property type="match status" value="1"/>
</dbReference>
<proteinExistence type="predicted"/>
<dbReference type="Pfam" id="PF00078">
    <property type="entry name" value="RVT_1"/>
    <property type="match status" value="1"/>
</dbReference>
<dbReference type="Pfam" id="PF17921">
    <property type="entry name" value="Integrase_H2C2"/>
    <property type="match status" value="1"/>
</dbReference>
<dbReference type="Proteomes" id="UP000823941">
    <property type="component" value="Unassembled WGS sequence"/>
</dbReference>
<feature type="region of interest" description="Disordered" evidence="3">
    <location>
        <begin position="649"/>
        <end position="676"/>
    </location>
</feature>
<dbReference type="CDD" id="cd09274">
    <property type="entry name" value="RNase_HI_RT_Ty3"/>
    <property type="match status" value="1"/>
</dbReference>
<dbReference type="InterPro" id="IPR041588">
    <property type="entry name" value="Integrase_H2C2"/>
</dbReference>
<dbReference type="SUPFAM" id="SSF56672">
    <property type="entry name" value="DNA/RNA polymerases"/>
    <property type="match status" value="1"/>
</dbReference>
<dbReference type="InterPro" id="IPR050951">
    <property type="entry name" value="Retrovirus_Pol_polyprotein"/>
</dbReference>
<dbReference type="Gene3D" id="3.30.420.10">
    <property type="entry name" value="Ribonuclease H-like superfamily/Ribonuclease H"/>
    <property type="match status" value="1"/>
</dbReference>
<dbReference type="InterPro" id="IPR001584">
    <property type="entry name" value="Integrase_cat-core"/>
</dbReference>
<dbReference type="InterPro" id="IPR000477">
    <property type="entry name" value="RT_dom"/>
</dbReference>
<keyword evidence="2" id="KW-0511">Multifunctional enzyme</keyword>
<dbReference type="PROSITE" id="PS50878">
    <property type="entry name" value="RT_POL"/>
    <property type="match status" value="1"/>
</dbReference>
<evidence type="ECO:0000259" key="4">
    <source>
        <dbReference type="PROSITE" id="PS50878"/>
    </source>
</evidence>
<evidence type="ECO:0000256" key="2">
    <source>
        <dbReference type="ARBA" id="ARBA00023268"/>
    </source>
</evidence>
<dbReference type="Gene3D" id="3.30.70.270">
    <property type="match status" value="2"/>
</dbReference>
<dbReference type="InterPro" id="IPR012337">
    <property type="entry name" value="RNaseH-like_sf"/>
</dbReference>
<gene>
    <name evidence="6" type="ORF">JYU34_022520</name>
</gene>
<dbReference type="Pfam" id="PF17919">
    <property type="entry name" value="RT_RNaseH_2"/>
    <property type="match status" value="1"/>
</dbReference>
<name>A0ABQ7PRM5_PLUXY</name>
<dbReference type="InterPro" id="IPR041577">
    <property type="entry name" value="RT_RNaseH_2"/>
</dbReference>
<keyword evidence="7" id="KW-1185">Reference proteome</keyword>
<protein>
    <recommendedName>
        <fullName evidence="1">RNA-directed DNA polymerase</fullName>
        <ecNumber evidence="1">2.7.7.49</ecNumber>
    </recommendedName>
</protein>
<dbReference type="PANTHER" id="PTHR37984:SF5">
    <property type="entry name" value="PROTEIN NYNRIN-LIKE"/>
    <property type="match status" value="1"/>
</dbReference>
<evidence type="ECO:0000256" key="3">
    <source>
        <dbReference type="SAM" id="MobiDB-lite"/>
    </source>
</evidence>
<evidence type="ECO:0000259" key="5">
    <source>
        <dbReference type="PROSITE" id="PS50994"/>
    </source>
</evidence>
<accession>A0ABQ7PRM5</accession>
<feature type="domain" description="Integrase catalytic" evidence="5">
    <location>
        <begin position="393"/>
        <end position="551"/>
    </location>
</feature>
<dbReference type="EC" id="2.7.7.49" evidence="1"/>
<dbReference type="InterPro" id="IPR043128">
    <property type="entry name" value="Rev_trsase/Diguanyl_cyclase"/>
</dbReference>
<feature type="domain" description="Reverse transcriptase" evidence="4">
    <location>
        <begin position="1"/>
        <end position="54"/>
    </location>
</feature>
<comment type="caution">
    <text evidence="6">The sequence shown here is derived from an EMBL/GenBank/DDBJ whole genome shotgun (WGS) entry which is preliminary data.</text>
</comment>
<dbReference type="InterPro" id="IPR036397">
    <property type="entry name" value="RNaseH_sf"/>
</dbReference>
<reference evidence="6 7" key="1">
    <citation type="submission" date="2021-06" db="EMBL/GenBank/DDBJ databases">
        <title>A haploid diamondback moth (Plutella xylostella L.) genome assembly resolves 31 chromosomes and identifies a diamide resistance mutation.</title>
        <authorList>
            <person name="Ward C.M."/>
            <person name="Perry K.D."/>
            <person name="Baker G."/>
            <person name="Powis K."/>
            <person name="Heckel D.G."/>
            <person name="Baxter S.W."/>
        </authorList>
    </citation>
    <scope>NUCLEOTIDE SEQUENCE [LARGE SCALE GENOMIC DNA]</scope>
    <source>
        <strain evidence="6 7">LV</strain>
        <tissue evidence="6">Single pupa</tissue>
    </source>
</reference>